<evidence type="ECO:0000256" key="1">
    <source>
        <dbReference type="SAM" id="MobiDB-lite"/>
    </source>
</evidence>
<dbReference type="Proteomes" id="UP000195521">
    <property type="component" value="Unassembled WGS sequence"/>
</dbReference>
<dbReference type="Gene3D" id="2.40.70.10">
    <property type="entry name" value="Acid Proteases"/>
    <property type="match status" value="1"/>
</dbReference>
<evidence type="ECO:0000256" key="2">
    <source>
        <dbReference type="SAM" id="Phobius"/>
    </source>
</evidence>
<comment type="caution">
    <text evidence="4">The sequence shown here is derived from an EMBL/GenBank/DDBJ whole genome shotgun (WGS) entry which is preliminary data.</text>
</comment>
<keyword evidence="3" id="KW-0732">Signal</keyword>
<name>A0A1Y1JEW7_PLAGO</name>
<evidence type="ECO:0000313" key="5">
    <source>
        <dbReference type="Proteomes" id="UP000195521"/>
    </source>
</evidence>
<dbReference type="GeneID" id="39746597"/>
<keyword evidence="5" id="KW-1185">Reference proteome</keyword>
<gene>
    <name evidence="4" type="ORF">PGO_060290</name>
</gene>
<proteinExistence type="predicted"/>
<dbReference type="SUPFAM" id="SSF50630">
    <property type="entry name" value="Acid proteases"/>
    <property type="match status" value="1"/>
</dbReference>
<evidence type="ECO:0000313" key="4">
    <source>
        <dbReference type="EMBL" id="GAW79885.1"/>
    </source>
</evidence>
<evidence type="ECO:0008006" key="6">
    <source>
        <dbReference type="Google" id="ProtNLM"/>
    </source>
</evidence>
<evidence type="ECO:0000256" key="3">
    <source>
        <dbReference type="SAM" id="SignalP"/>
    </source>
</evidence>
<dbReference type="AlphaFoldDB" id="A0A1Y1JEW7"/>
<feature type="region of interest" description="Disordered" evidence="1">
    <location>
        <begin position="521"/>
        <end position="552"/>
    </location>
</feature>
<organism evidence="4 5">
    <name type="scientific">Plasmodium gonderi</name>
    <dbReference type="NCBI Taxonomy" id="77519"/>
    <lineage>
        <taxon>Eukaryota</taxon>
        <taxon>Sar</taxon>
        <taxon>Alveolata</taxon>
        <taxon>Apicomplexa</taxon>
        <taxon>Aconoidasida</taxon>
        <taxon>Haemosporida</taxon>
        <taxon>Plasmodiidae</taxon>
        <taxon>Plasmodium</taxon>
        <taxon>Plasmodium (Plasmodium)</taxon>
    </lineage>
</organism>
<dbReference type="EMBL" id="BDQF01000007">
    <property type="protein sequence ID" value="GAW79885.1"/>
    <property type="molecule type" value="Genomic_DNA"/>
</dbReference>
<keyword evidence="2" id="KW-0812">Transmembrane</keyword>
<dbReference type="OMA" id="GPIVWSE"/>
<sequence>MDLKNTKCKPRFFISLLLSTLLLYGTAYNDAVVGSGNWNVKDGSGGDNKNGGNVTLEKILDNDMNICTCGSGDKENSKSCKEEEKSDNHQKDGNRINTSFPTCVLPFCKNRMDGIEHHDDVDSVLNLDNKFFHSVNAYDYLENVECKKFKKVTIGQADIYSALYEEVIHMNGTRTEMTKKTFNNVTLKKMTLNKMTNRSNVNRMESSKWKKKPKVEEWTHDELDTYNSMFSSFHKKGNDRVMRILAKEEGNDNSKIHSNTILRKKGNSNDPDGNFHGSILNIHFTENKNIYTNVNVGGQLLKLSLNSRLEGIYLFMKDSQACNVNDEQKRTCYDPNKARNSRWCNNDLLCLPPILSKPYECYSESNLILENKAEYPSMYYDTLKYTESHVEGSDDVQIVDFMYESSRIQGESGGKGNVQDDDTTFQNVDVKLITDLSVYKGWSLFNDTDGILGLAGNELSCRSVSPWNNILEKNKSLYAIDINFPEDAIKPYVQSASQNLESNKSSSHFKFLSRKKKIKCSSTSSSGKSCEVQDEGKDSTNVRNGNEEFEEVEEAEEDVKISEIHVGDYKKTFGPIVWSEPRERGGIFSDSFMQFTIYNLEVCNKNIFGKYSSNWQGVIDLSSKCLVLPKMFWLSLMEYLPVNKNDERCIPQNKEIIFDENRVPRMCSVHMNSRPLPVLKFYLSDNDMVSDNNIGGEINNNGIFVDNTKRKDNVYRIEEINIPLDNLIINENGPNDGYLCVVPDAHEGVSSENSGRTTKPLIKFGTYVMNNFYIVADQENYRVGFVNKKSYHYTNDGCTQRAECVGNQFYEPALNICVDPDCSIWYFYTLNPETKKCESISSRFYIFLIIIILLLLLDLQSYYFYRKSVHVAKVSSR</sequence>
<feature type="signal peptide" evidence="3">
    <location>
        <begin position="1"/>
        <end position="27"/>
    </location>
</feature>
<feature type="transmembrane region" description="Helical" evidence="2">
    <location>
        <begin position="844"/>
        <end position="865"/>
    </location>
</feature>
<reference evidence="5" key="1">
    <citation type="submission" date="2017-04" db="EMBL/GenBank/DDBJ databases">
        <title>Plasmodium gonderi genome.</title>
        <authorList>
            <person name="Arisue N."/>
            <person name="Honma H."/>
            <person name="Kawai S."/>
            <person name="Tougan T."/>
            <person name="Tanabe K."/>
            <person name="Horii T."/>
        </authorList>
    </citation>
    <scope>NUCLEOTIDE SEQUENCE [LARGE SCALE GENOMIC DNA]</scope>
    <source>
        <strain evidence="5">ATCC 30045</strain>
    </source>
</reference>
<dbReference type="RefSeq" id="XP_028542474.1">
    <property type="nucleotide sequence ID" value="XM_028686673.1"/>
</dbReference>
<accession>A0A1Y1JEW7</accession>
<protein>
    <recommendedName>
        <fullName evidence="6">Peptidase</fullName>
    </recommendedName>
</protein>
<dbReference type="InterPro" id="IPR021109">
    <property type="entry name" value="Peptidase_aspartic_dom_sf"/>
</dbReference>
<dbReference type="OrthoDB" id="441724at2759"/>
<keyword evidence="2" id="KW-0472">Membrane</keyword>
<feature type="chain" id="PRO_5013050363" description="Peptidase" evidence="3">
    <location>
        <begin position="28"/>
        <end position="877"/>
    </location>
</feature>
<feature type="region of interest" description="Disordered" evidence="1">
    <location>
        <begin position="72"/>
        <end position="93"/>
    </location>
</feature>
<keyword evidence="2" id="KW-1133">Transmembrane helix</keyword>